<evidence type="ECO:0000313" key="8">
    <source>
        <dbReference type="EMBL" id="CAL1549165.1"/>
    </source>
</evidence>
<evidence type="ECO:0000313" key="7">
    <source>
        <dbReference type="EMBL" id="CAL1549164.1"/>
    </source>
</evidence>
<dbReference type="GO" id="GO:0009887">
    <property type="term" value="P:animal organ morphogenesis"/>
    <property type="evidence" value="ECO:0007669"/>
    <property type="project" value="TreeGrafter"/>
</dbReference>
<dbReference type="PROSITE" id="PS01248">
    <property type="entry name" value="EGF_LAM_1"/>
    <property type="match status" value="1"/>
</dbReference>
<keyword evidence="9" id="KW-1185">Reference proteome</keyword>
<evidence type="ECO:0000256" key="1">
    <source>
        <dbReference type="ARBA" id="ARBA00022729"/>
    </source>
</evidence>
<dbReference type="Proteomes" id="UP001497497">
    <property type="component" value="Unassembled WGS sequence"/>
</dbReference>
<dbReference type="GO" id="GO:0008045">
    <property type="term" value="P:motor neuron axon guidance"/>
    <property type="evidence" value="ECO:0007669"/>
    <property type="project" value="TreeGrafter"/>
</dbReference>
<dbReference type="PANTHER" id="PTHR10574">
    <property type="entry name" value="NETRIN/LAMININ-RELATED"/>
    <property type="match status" value="1"/>
</dbReference>
<dbReference type="GO" id="GO:0005604">
    <property type="term" value="C:basement membrane"/>
    <property type="evidence" value="ECO:0007669"/>
    <property type="project" value="TreeGrafter"/>
</dbReference>
<sequence length="71" mass="8149">MLLFPACNCNLHARRCRFNLELFQLSGYKSGGVCLMCKHNTAGRNCNYCKEGYYRDKSRPITHRQACKGIS</sequence>
<dbReference type="PANTHER" id="PTHR10574:SF378">
    <property type="entry name" value="NETRIN-1"/>
    <property type="match status" value="1"/>
</dbReference>
<keyword evidence="3" id="KW-1015">Disulfide bond</keyword>
<evidence type="ECO:0000259" key="6">
    <source>
        <dbReference type="PROSITE" id="PS01248"/>
    </source>
</evidence>
<dbReference type="GO" id="GO:0009888">
    <property type="term" value="P:tissue development"/>
    <property type="evidence" value="ECO:0007669"/>
    <property type="project" value="TreeGrafter"/>
</dbReference>
<evidence type="ECO:0000256" key="5">
    <source>
        <dbReference type="ARBA" id="ARBA00023292"/>
    </source>
</evidence>
<keyword evidence="2" id="KW-0677">Repeat</keyword>
<dbReference type="SMART" id="SM00180">
    <property type="entry name" value="EGF_Lam"/>
    <property type="match status" value="1"/>
</dbReference>
<dbReference type="EMBL" id="CAXITT010005978">
    <property type="protein sequence ID" value="CAL1549164.1"/>
    <property type="molecule type" value="Genomic_DNA"/>
</dbReference>
<dbReference type="InterPro" id="IPR050440">
    <property type="entry name" value="Laminin/Netrin_ECM"/>
</dbReference>
<dbReference type="InterPro" id="IPR002049">
    <property type="entry name" value="LE_dom"/>
</dbReference>
<dbReference type="EMBL" id="CAXITT010005978">
    <property type="protein sequence ID" value="CAL1549165.1"/>
    <property type="molecule type" value="Genomic_DNA"/>
</dbReference>
<keyword evidence="5" id="KW-0424">Laminin EGF-like domain</keyword>
<evidence type="ECO:0000313" key="9">
    <source>
        <dbReference type="Proteomes" id="UP001497497"/>
    </source>
</evidence>
<proteinExistence type="predicted"/>
<organism evidence="8 9">
    <name type="scientific">Lymnaea stagnalis</name>
    <name type="common">Great pond snail</name>
    <name type="synonym">Helix stagnalis</name>
    <dbReference type="NCBI Taxonomy" id="6523"/>
    <lineage>
        <taxon>Eukaryota</taxon>
        <taxon>Metazoa</taxon>
        <taxon>Spiralia</taxon>
        <taxon>Lophotrochozoa</taxon>
        <taxon>Mollusca</taxon>
        <taxon>Gastropoda</taxon>
        <taxon>Heterobranchia</taxon>
        <taxon>Euthyneura</taxon>
        <taxon>Panpulmonata</taxon>
        <taxon>Hygrophila</taxon>
        <taxon>Lymnaeoidea</taxon>
        <taxon>Lymnaeidae</taxon>
        <taxon>Lymnaea</taxon>
    </lineage>
</organism>
<evidence type="ECO:0000256" key="2">
    <source>
        <dbReference type="ARBA" id="ARBA00022737"/>
    </source>
</evidence>
<dbReference type="GO" id="GO:0016358">
    <property type="term" value="P:dendrite development"/>
    <property type="evidence" value="ECO:0007669"/>
    <property type="project" value="TreeGrafter"/>
</dbReference>
<name>A0AAV2ITZ0_LYMST</name>
<reference evidence="8 9" key="1">
    <citation type="submission" date="2024-04" db="EMBL/GenBank/DDBJ databases">
        <authorList>
            <consortium name="Genoscope - CEA"/>
            <person name="William W."/>
        </authorList>
    </citation>
    <scope>NUCLEOTIDE SEQUENCE [LARGE SCALE GENOMIC DNA]</scope>
</reference>
<evidence type="ECO:0000256" key="4">
    <source>
        <dbReference type="ARBA" id="ARBA00023180"/>
    </source>
</evidence>
<dbReference type="FunFam" id="2.10.25.10:FF:000188">
    <property type="entry name" value="Laminin subunit gamma 2"/>
    <property type="match status" value="1"/>
</dbReference>
<dbReference type="Gene3D" id="2.10.25.10">
    <property type="entry name" value="Laminin"/>
    <property type="match status" value="1"/>
</dbReference>
<gene>
    <name evidence="7" type="ORF">GSLYS_00022481001</name>
    <name evidence="8" type="ORF">GSLYS_00022482001</name>
</gene>
<feature type="domain" description="Laminin EGF-like" evidence="6">
    <location>
        <begin position="34"/>
        <end position="67"/>
    </location>
</feature>
<dbReference type="CDD" id="cd00055">
    <property type="entry name" value="EGF_Lam"/>
    <property type="match status" value="1"/>
</dbReference>
<feature type="non-terminal residue" evidence="8">
    <location>
        <position position="71"/>
    </location>
</feature>
<dbReference type="Pfam" id="PF00053">
    <property type="entry name" value="EGF_laminin"/>
    <property type="match status" value="1"/>
</dbReference>
<evidence type="ECO:0000256" key="3">
    <source>
        <dbReference type="ARBA" id="ARBA00023157"/>
    </source>
</evidence>
<keyword evidence="1" id="KW-0732">Signal</keyword>
<dbReference type="SUPFAM" id="SSF57196">
    <property type="entry name" value="EGF/Laminin"/>
    <property type="match status" value="1"/>
</dbReference>
<keyword evidence="4" id="KW-0325">Glycoprotein</keyword>
<dbReference type="AlphaFoldDB" id="A0AAV2ITZ0"/>
<comment type="caution">
    <text evidence="8">The sequence shown here is derived from an EMBL/GenBank/DDBJ whole genome shotgun (WGS) entry which is preliminary data.</text>
</comment>
<protein>
    <recommendedName>
        <fullName evidence="6">Laminin EGF-like domain-containing protein</fullName>
    </recommendedName>
</protein>
<accession>A0AAV2ITZ0</accession>